<accession>A0A433RWA8</accession>
<dbReference type="EMBL" id="JTFC01000019">
    <property type="protein sequence ID" value="RUS57558.1"/>
    <property type="molecule type" value="Genomic_DNA"/>
</dbReference>
<organism evidence="2 3">
    <name type="scientific">Candidatus Kurthia intestinigallinarum</name>
    <dbReference type="NCBI Taxonomy" id="1562256"/>
    <lineage>
        <taxon>Bacteria</taxon>
        <taxon>Bacillati</taxon>
        <taxon>Bacillota</taxon>
        <taxon>Bacilli</taxon>
        <taxon>Bacillales</taxon>
        <taxon>Caryophanaceae</taxon>
        <taxon>Kurthia</taxon>
    </lineage>
</organism>
<dbReference type="RefSeq" id="WP_126989890.1">
    <property type="nucleotide sequence ID" value="NZ_JTFC01000019.1"/>
</dbReference>
<evidence type="ECO:0000256" key="1">
    <source>
        <dbReference type="SAM" id="SignalP"/>
    </source>
</evidence>
<proteinExistence type="predicted"/>
<comment type="caution">
    <text evidence="2">The sequence shown here is derived from an EMBL/GenBank/DDBJ whole genome shotgun (WGS) entry which is preliminary data.</text>
</comment>
<evidence type="ECO:0000313" key="3">
    <source>
        <dbReference type="Proteomes" id="UP000288623"/>
    </source>
</evidence>
<keyword evidence="1" id="KW-0732">Signal</keyword>
<evidence type="ECO:0008006" key="4">
    <source>
        <dbReference type="Google" id="ProtNLM"/>
    </source>
</evidence>
<keyword evidence="3" id="KW-1185">Reference proteome</keyword>
<feature type="signal peptide" evidence="1">
    <location>
        <begin position="1"/>
        <end position="21"/>
    </location>
</feature>
<sequence>MKKFSLLFVLSLILVVLAACSQEEPTQTYDFKATNSDWDTSYSVVQEPSVGQKQYELSIKYVGTGDLPKQVGYELADEKIAGTGELLVNNSIKKTDSCNECTLATEEDKTLTLTYDGKQETLVLKKQ</sequence>
<name>A0A433RWA8_9BACL</name>
<reference evidence="2 3" key="1">
    <citation type="submission" date="2014-11" db="EMBL/GenBank/DDBJ databases">
        <title>Genome sequence and analysis of novel Kurthia sp.</title>
        <authorList>
            <person name="Lawson J.N."/>
            <person name="Gonzalez J.E."/>
            <person name="Rinauldi L."/>
            <person name="Xuan Z."/>
            <person name="Firman A."/>
            <person name="Shaddox L."/>
            <person name="Trudeau A."/>
            <person name="Shah S."/>
            <person name="Reiman D."/>
        </authorList>
    </citation>
    <scope>NUCLEOTIDE SEQUENCE [LARGE SCALE GENOMIC DNA]</scope>
    <source>
        <strain evidence="2 3">3B1D</strain>
    </source>
</reference>
<dbReference type="AlphaFoldDB" id="A0A433RWA8"/>
<protein>
    <recommendedName>
        <fullName evidence="4">Lipoprotein</fullName>
    </recommendedName>
</protein>
<feature type="chain" id="PRO_5019463110" description="Lipoprotein" evidence="1">
    <location>
        <begin position="22"/>
        <end position="127"/>
    </location>
</feature>
<dbReference type="Proteomes" id="UP000288623">
    <property type="component" value="Unassembled WGS sequence"/>
</dbReference>
<evidence type="ECO:0000313" key="2">
    <source>
        <dbReference type="EMBL" id="RUS57558.1"/>
    </source>
</evidence>
<gene>
    <name evidence="2" type="ORF">QI30_05235</name>
</gene>
<dbReference type="OrthoDB" id="2455586at2"/>
<dbReference type="PROSITE" id="PS51257">
    <property type="entry name" value="PROKAR_LIPOPROTEIN"/>
    <property type="match status" value="1"/>
</dbReference>